<dbReference type="EMBL" id="CP162602">
    <property type="protein sequence ID" value="XDK26720.1"/>
    <property type="molecule type" value="Genomic_DNA"/>
</dbReference>
<dbReference type="SUPFAM" id="SSF56954">
    <property type="entry name" value="Outer membrane efflux proteins (OEP)"/>
    <property type="match status" value="1"/>
</dbReference>
<dbReference type="InterPro" id="IPR010131">
    <property type="entry name" value="MdtP/NodT-like"/>
</dbReference>
<reference evidence="2" key="1">
    <citation type="submission" date="2024-07" db="EMBL/GenBank/DDBJ databases">
        <title>Genome Analysis of a Potential Novel Vibrio Species Secreting pH- and Thermo-stable Alginate Lyase and its Application in Producing Alginate Oligosaccharides.</title>
        <authorList>
            <person name="Huang H."/>
            <person name="Bao K."/>
        </authorList>
    </citation>
    <scope>NUCLEOTIDE SEQUENCE</scope>
    <source>
        <strain evidence="2">HB236076</strain>
        <plasmid evidence="2">p-HB236076</plasmid>
    </source>
</reference>
<proteinExistence type="predicted"/>
<keyword evidence="1" id="KW-0732">Signal</keyword>
<feature type="chain" id="PRO_5044210681" evidence="1">
    <location>
        <begin position="22"/>
        <end position="446"/>
    </location>
</feature>
<dbReference type="RefSeq" id="WP_306099633.1">
    <property type="nucleotide sequence ID" value="NZ_CP162602.1"/>
</dbReference>
<dbReference type="KEGG" id="vih:AB0763_16975"/>
<geneLocation type="plasmid" evidence="2">
    <name>p-HB236076</name>
</geneLocation>
<name>A0AB39HJI5_9VIBR</name>
<feature type="signal peptide" evidence="1">
    <location>
        <begin position="1"/>
        <end position="21"/>
    </location>
</feature>
<sequence length="446" mass="50988">MKIKTVSLALLLNTVLTPSYASEGQLTLNNIIELAVARDQGVVQLNLQSLSLKETGIASATLLDPKVKFGVSGLPVDSFQLDDDAMTNISIGLSQQFSRGATLDLSKKHYQQQAQAMNYKADLRKLDIAKSITQLWIELNYLTRERELINEMHQLMQQMRRFIETNYSLGKSETQDLLYAELQVSQLNEQIQKNRQMQQRIRAQLSEWVEPEYLQQAQLNDSLENHWQSLLAIDKTRNSDSMAYFDLLATHPKVKAVEQIIQSKQTQVSIAEQSYRPQFGVEVAYAFRQANSMDGQPASDLVSAYLTMDIPLFTDKKQDRQYSAAQHRLSAAKSQKDRLLVQMNARVNTLISDKHNLQDRINRYQKVLVKQAKERTQAIERGYENNTAQFSELISAAKDELMIAKEQARLVADINNTQNELAYVLNRYDQNITELSTAYELEENNQ</sequence>
<keyword evidence="2" id="KW-0614">Plasmid</keyword>
<dbReference type="GO" id="GO:0015562">
    <property type="term" value="F:efflux transmembrane transporter activity"/>
    <property type="evidence" value="ECO:0007669"/>
    <property type="project" value="InterPro"/>
</dbReference>
<protein>
    <submittedName>
        <fullName evidence="2">TolC family protein</fullName>
    </submittedName>
</protein>
<dbReference type="PANTHER" id="PTHR30203">
    <property type="entry name" value="OUTER MEMBRANE CATION EFFLUX PROTEIN"/>
    <property type="match status" value="1"/>
</dbReference>
<accession>A0AB39HJI5</accession>
<dbReference type="Gene3D" id="1.20.1600.10">
    <property type="entry name" value="Outer membrane efflux proteins (OEP)"/>
    <property type="match status" value="1"/>
</dbReference>
<organism evidence="2">
    <name type="scientific">Vibrio sp. HB236076</name>
    <dbReference type="NCBI Taxonomy" id="3232307"/>
    <lineage>
        <taxon>Bacteria</taxon>
        <taxon>Pseudomonadati</taxon>
        <taxon>Pseudomonadota</taxon>
        <taxon>Gammaproteobacteria</taxon>
        <taxon>Vibrionales</taxon>
        <taxon>Vibrionaceae</taxon>
        <taxon>Vibrio</taxon>
    </lineage>
</organism>
<evidence type="ECO:0000256" key="1">
    <source>
        <dbReference type="SAM" id="SignalP"/>
    </source>
</evidence>
<dbReference type="AlphaFoldDB" id="A0AB39HJI5"/>
<evidence type="ECO:0000313" key="2">
    <source>
        <dbReference type="EMBL" id="XDK26720.1"/>
    </source>
</evidence>
<gene>
    <name evidence="2" type="ORF">AB0763_16975</name>
</gene>